<evidence type="ECO:0000313" key="2">
    <source>
        <dbReference type="EMBL" id="KAG0648819.1"/>
    </source>
</evidence>
<dbReference type="GO" id="GO:0032259">
    <property type="term" value="P:methylation"/>
    <property type="evidence" value="ECO:0007669"/>
    <property type="project" value="UniProtKB-KW"/>
</dbReference>
<sequence length="269" mass="30484">MSTSFHSANAEKYERMASNATLNIAKTFMLDILPTITETSYILDNACGTGLLTQLIKAAHPKAHIKCADLAPGMIDIIKEKVQGLEWVNVETDVLDVRDLKTLEDNTFSHVLTNFGFSPTPDDPEGPRKAAREMWRVLREGGVTVVSTWSERSFDIALEKAALVVRPDEKPFSWGVSEDWSKGWWLMKHLEEAGFGNRVEVRSVNGRVEAKTLHELVGNMMLFKERYSEEELARLEVALKEEIRKLPQFEETEKDVGIKMVAWVGFAWK</sequence>
<feature type="domain" description="Methyltransferase" evidence="1">
    <location>
        <begin position="42"/>
        <end position="142"/>
    </location>
</feature>
<dbReference type="CDD" id="cd02440">
    <property type="entry name" value="AdoMet_MTases"/>
    <property type="match status" value="1"/>
</dbReference>
<dbReference type="PANTHER" id="PTHR43591">
    <property type="entry name" value="METHYLTRANSFERASE"/>
    <property type="match status" value="1"/>
</dbReference>
<dbReference type="EMBL" id="VNKQ01000009">
    <property type="protein sequence ID" value="KAG0648819.1"/>
    <property type="molecule type" value="Genomic_DNA"/>
</dbReference>
<reference evidence="2" key="1">
    <citation type="submission" date="2019-07" db="EMBL/GenBank/DDBJ databases">
        <title>Hyphodiscus hymeniophilus genome sequencing and assembly.</title>
        <authorList>
            <person name="Kramer G."/>
            <person name="Nodwell J."/>
        </authorList>
    </citation>
    <scope>NUCLEOTIDE SEQUENCE</scope>
    <source>
        <strain evidence="2">ATCC 34498</strain>
    </source>
</reference>
<keyword evidence="3" id="KW-1185">Reference proteome</keyword>
<protein>
    <submittedName>
        <fullName evidence="2">Methyltransferase tpcH</fullName>
    </submittedName>
</protein>
<comment type="caution">
    <text evidence="2">The sequence shown here is derived from an EMBL/GenBank/DDBJ whole genome shotgun (WGS) entry which is preliminary data.</text>
</comment>
<dbReference type="Pfam" id="PF13649">
    <property type="entry name" value="Methyltransf_25"/>
    <property type="match status" value="1"/>
</dbReference>
<dbReference type="InterPro" id="IPR029063">
    <property type="entry name" value="SAM-dependent_MTases_sf"/>
</dbReference>
<organism evidence="2 3">
    <name type="scientific">Hyphodiscus hymeniophilus</name>
    <dbReference type="NCBI Taxonomy" id="353542"/>
    <lineage>
        <taxon>Eukaryota</taxon>
        <taxon>Fungi</taxon>
        <taxon>Dikarya</taxon>
        <taxon>Ascomycota</taxon>
        <taxon>Pezizomycotina</taxon>
        <taxon>Leotiomycetes</taxon>
        <taxon>Helotiales</taxon>
        <taxon>Hyphodiscaceae</taxon>
        <taxon>Hyphodiscus</taxon>
    </lineage>
</organism>
<keyword evidence="2" id="KW-0489">Methyltransferase</keyword>
<proteinExistence type="predicted"/>
<accession>A0A9P6VJA6</accession>
<dbReference type="AlphaFoldDB" id="A0A9P6VJA6"/>
<evidence type="ECO:0000259" key="1">
    <source>
        <dbReference type="Pfam" id="PF13649"/>
    </source>
</evidence>
<dbReference type="InterPro" id="IPR041698">
    <property type="entry name" value="Methyltransf_25"/>
</dbReference>
<dbReference type="Gene3D" id="3.40.50.150">
    <property type="entry name" value="Vaccinia Virus protein VP39"/>
    <property type="match status" value="1"/>
</dbReference>
<evidence type="ECO:0000313" key="3">
    <source>
        <dbReference type="Proteomes" id="UP000785200"/>
    </source>
</evidence>
<dbReference type="GO" id="GO:0008168">
    <property type="term" value="F:methyltransferase activity"/>
    <property type="evidence" value="ECO:0007669"/>
    <property type="project" value="UniProtKB-KW"/>
</dbReference>
<gene>
    <name evidence="2" type="ORF">D0Z07_4899</name>
</gene>
<dbReference type="Proteomes" id="UP000785200">
    <property type="component" value="Unassembled WGS sequence"/>
</dbReference>
<name>A0A9P6VJA6_9HELO</name>
<keyword evidence="2" id="KW-0808">Transferase</keyword>
<dbReference type="SUPFAM" id="SSF53335">
    <property type="entry name" value="S-adenosyl-L-methionine-dependent methyltransferases"/>
    <property type="match status" value="1"/>
</dbReference>
<dbReference type="OrthoDB" id="2013972at2759"/>